<organism evidence="1 2">
    <name type="scientific">Mycolicibacterium frederiksbergense</name>
    <dbReference type="NCBI Taxonomy" id="117567"/>
    <lineage>
        <taxon>Bacteria</taxon>
        <taxon>Bacillati</taxon>
        <taxon>Actinomycetota</taxon>
        <taxon>Actinomycetes</taxon>
        <taxon>Mycobacteriales</taxon>
        <taxon>Mycobacteriaceae</taxon>
        <taxon>Mycolicibacterium</taxon>
    </lineage>
</organism>
<dbReference type="Proteomes" id="UP001160130">
    <property type="component" value="Unassembled WGS sequence"/>
</dbReference>
<reference evidence="1 2" key="1">
    <citation type="submission" date="2023-04" db="EMBL/GenBank/DDBJ databases">
        <title>Forest soil microbial communities from Buena Vista Peninsula, Colon Province, Panama.</title>
        <authorList>
            <person name="Bouskill N."/>
        </authorList>
    </citation>
    <scope>NUCLEOTIDE SEQUENCE [LARGE SCALE GENOMIC DNA]</scope>
    <source>
        <strain evidence="1 2">AC80</strain>
    </source>
</reference>
<accession>A0ABT6L120</accession>
<sequence>MTDLSEAEFEFVHQMGLGDEFNMDGLISKSDAYHAQFGKCRQASAKVELVGSQDVEKARGDIIDAHNAIMNQIQWLALDIARAGDPRNYVGKVSDALTAVDKIQRDADGLRQKFITAAQGDLGMFG</sequence>
<dbReference type="EMBL" id="JARXVE010000005">
    <property type="protein sequence ID" value="MDH6196642.1"/>
    <property type="molecule type" value="Genomic_DNA"/>
</dbReference>
<protein>
    <submittedName>
        <fullName evidence="1">Uncharacterized protein</fullName>
    </submittedName>
</protein>
<evidence type="ECO:0000313" key="1">
    <source>
        <dbReference type="EMBL" id="MDH6196642.1"/>
    </source>
</evidence>
<dbReference type="RefSeq" id="WP_280833268.1">
    <property type="nucleotide sequence ID" value="NZ_JARXVE010000005.1"/>
</dbReference>
<evidence type="ECO:0000313" key="2">
    <source>
        <dbReference type="Proteomes" id="UP001160130"/>
    </source>
</evidence>
<proteinExistence type="predicted"/>
<gene>
    <name evidence="1" type="ORF">M2272_003295</name>
</gene>
<name>A0ABT6L120_9MYCO</name>
<keyword evidence="2" id="KW-1185">Reference proteome</keyword>
<comment type="caution">
    <text evidence="1">The sequence shown here is derived from an EMBL/GenBank/DDBJ whole genome shotgun (WGS) entry which is preliminary data.</text>
</comment>